<organism evidence="2 3">
    <name type="scientific">Phyllostomus discolor</name>
    <name type="common">pale spear-nosed bat</name>
    <dbReference type="NCBI Taxonomy" id="89673"/>
    <lineage>
        <taxon>Eukaryota</taxon>
        <taxon>Metazoa</taxon>
        <taxon>Chordata</taxon>
        <taxon>Craniata</taxon>
        <taxon>Vertebrata</taxon>
        <taxon>Euteleostomi</taxon>
        <taxon>Mammalia</taxon>
        <taxon>Eutheria</taxon>
        <taxon>Laurasiatheria</taxon>
        <taxon>Chiroptera</taxon>
        <taxon>Yangochiroptera</taxon>
        <taxon>Phyllostomidae</taxon>
        <taxon>Phyllostominae</taxon>
        <taxon>Phyllostomus</taxon>
    </lineage>
</organism>
<accession>A0A834ASZ7</accession>
<protein>
    <submittedName>
        <fullName evidence="2">Uncharacterized protein</fullName>
    </submittedName>
</protein>
<comment type="caution">
    <text evidence="2">The sequence shown here is derived from an EMBL/GenBank/DDBJ whole genome shotgun (WGS) entry which is preliminary data.</text>
</comment>
<proteinExistence type="predicted"/>
<keyword evidence="1" id="KW-1133">Transmembrane helix</keyword>
<keyword evidence="1" id="KW-0812">Transmembrane</keyword>
<evidence type="ECO:0000313" key="2">
    <source>
        <dbReference type="EMBL" id="KAF6120003.1"/>
    </source>
</evidence>
<name>A0A834ASZ7_9CHIR</name>
<evidence type="ECO:0000313" key="3">
    <source>
        <dbReference type="Proteomes" id="UP000664940"/>
    </source>
</evidence>
<gene>
    <name evidence="2" type="ORF">HJG60_010340</name>
</gene>
<evidence type="ECO:0000256" key="1">
    <source>
        <dbReference type="SAM" id="Phobius"/>
    </source>
</evidence>
<reference evidence="2 3" key="1">
    <citation type="journal article" date="2020" name="Nature">
        <title>Six reference-quality genomes reveal evolution of bat adaptations.</title>
        <authorList>
            <person name="Jebb D."/>
            <person name="Huang Z."/>
            <person name="Pippel M."/>
            <person name="Hughes G.M."/>
            <person name="Lavrichenko K."/>
            <person name="Devanna P."/>
            <person name="Winkler S."/>
            <person name="Jermiin L.S."/>
            <person name="Skirmuntt E.C."/>
            <person name="Katzourakis A."/>
            <person name="Burkitt-Gray L."/>
            <person name="Ray D.A."/>
            <person name="Sullivan K.A.M."/>
            <person name="Roscito J.G."/>
            <person name="Kirilenko B.M."/>
            <person name="Davalos L.M."/>
            <person name="Corthals A.P."/>
            <person name="Power M.L."/>
            <person name="Jones G."/>
            <person name="Ransome R.D."/>
            <person name="Dechmann D.K.N."/>
            <person name="Locatelli A.G."/>
            <person name="Puechmaille S.J."/>
            <person name="Fedrigo O."/>
            <person name="Jarvis E.D."/>
            <person name="Hiller M."/>
            <person name="Vernes S.C."/>
            <person name="Myers E.W."/>
            <person name="Teeling E.C."/>
        </authorList>
    </citation>
    <scope>NUCLEOTIDE SEQUENCE [LARGE SCALE GENOMIC DNA]</scope>
    <source>
        <strain evidence="2">Bat1K_MPI-CBG_1</strain>
    </source>
</reference>
<feature type="transmembrane region" description="Helical" evidence="1">
    <location>
        <begin position="126"/>
        <end position="146"/>
    </location>
</feature>
<dbReference type="EMBL" id="JABVXQ010000003">
    <property type="protein sequence ID" value="KAF6120003.1"/>
    <property type="molecule type" value="Genomic_DNA"/>
</dbReference>
<dbReference type="Proteomes" id="UP000664940">
    <property type="component" value="Unassembled WGS sequence"/>
</dbReference>
<keyword evidence="1" id="KW-0472">Membrane</keyword>
<sequence>MGPHLKFDFSVKTDDNPHVKIVGIDSLFTQWVFCGEQSGLLKLMGAEVGRSLKLQRREMGCGFLWWSRGEGSQGRGLHSLILLLASRREHSDFLISLFICGAEEKRQLNTKSKVRLYFFPSLCPSFFPFFPVHLLLVEIGLFYGVVRKAFCRPMHGRLRCSKVIPYS</sequence>
<dbReference type="AlphaFoldDB" id="A0A834ASZ7"/>